<dbReference type="STRING" id="407234.SAMN05421795_108125"/>
<keyword evidence="3" id="KW-1185">Reference proteome</keyword>
<evidence type="ECO:0000313" key="2">
    <source>
        <dbReference type="EMBL" id="SIS87595.1"/>
    </source>
</evidence>
<evidence type="ECO:0000313" key="3">
    <source>
        <dbReference type="Proteomes" id="UP000186098"/>
    </source>
</evidence>
<proteinExistence type="predicted"/>
<reference evidence="3" key="1">
    <citation type="submission" date="2017-01" db="EMBL/GenBank/DDBJ databases">
        <authorList>
            <person name="Varghese N."/>
            <person name="Submissions S."/>
        </authorList>
    </citation>
    <scope>NUCLEOTIDE SEQUENCE [LARGE SCALE GENOMIC DNA]</scope>
    <source>
        <strain evidence="3">DSM 18714</strain>
    </source>
</reference>
<organism evidence="2 3">
    <name type="scientific">Phaeovulum vinaykumarii</name>
    <dbReference type="NCBI Taxonomy" id="407234"/>
    <lineage>
        <taxon>Bacteria</taxon>
        <taxon>Pseudomonadati</taxon>
        <taxon>Pseudomonadota</taxon>
        <taxon>Alphaproteobacteria</taxon>
        <taxon>Rhodobacterales</taxon>
        <taxon>Paracoccaceae</taxon>
        <taxon>Phaeovulum</taxon>
    </lineage>
</organism>
<evidence type="ECO:0000256" key="1">
    <source>
        <dbReference type="SAM" id="SignalP"/>
    </source>
</evidence>
<gene>
    <name evidence="2" type="ORF">SAMN05421795_108125</name>
</gene>
<dbReference type="EMBL" id="FTOM01000008">
    <property type="protein sequence ID" value="SIS87595.1"/>
    <property type="molecule type" value="Genomic_DNA"/>
</dbReference>
<dbReference type="Proteomes" id="UP000186098">
    <property type="component" value="Unassembled WGS sequence"/>
</dbReference>
<feature type="signal peptide" evidence="1">
    <location>
        <begin position="1"/>
        <end position="16"/>
    </location>
</feature>
<protein>
    <submittedName>
        <fullName evidence="2">Uncharacterized protein</fullName>
    </submittedName>
</protein>
<feature type="chain" id="PRO_5012026399" evidence="1">
    <location>
        <begin position="17"/>
        <end position="231"/>
    </location>
</feature>
<dbReference type="OrthoDB" id="7844595at2"/>
<keyword evidence="1" id="KW-0732">Signal</keyword>
<accession>A0A1N7MN79</accession>
<name>A0A1N7MN79_9RHOB</name>
<dbReference type="RefSeq" id="WP_076367212.1">
    <property type="nucleotide sequence ID" value="NZ_FTOM01000008.1"/>
</dbReference>
<sequence length="231" mass="25314">MRPLALALLLASPAAAADFVPPAGCTLAFTAQLHGCVVSNTYSCVSDAPGDRRTSYADGEGVFFTSHIDRETRWIESTDHETGEIDRLLPDAADHASFSTLLATGVDTYDFETLSNAGERRRYRGVDRLTGERVVIDGITLERAEFEIETLAADGSFISRRTGSQFISRDWRIFFGDREHYENAFGDQVDTLEAPVTFALPGEEGFGAAEPEYDCTTQMTGVPAKFPRPTL</sequence>
<dbReference type="AlphaFoldDB" id="A0A1N7MN79"/>